<evidence type="ECO:0000256" key="1">
    <source>
        <dbReference type="SAM" id="MobiDB-lite"/>
    </source>
</evidence>
<dbReference type="CDD" id="cd00920">
    <property type="entry name" value="Cupredoxin"/>
    <property type="match status" value="1"/>
</dbReference>
<dbReference type="InterPro" id="IPR008972">
    <property type="entry name" value="Cupredoxin"/>
</dbReference>
<evidence type="ECO:0000256" key="3">
    <source>
        <dbReference type="SAM" id="SignalP"/>
    </source>
</evidence>
<feature type="transmembrane region" description="Helical" evidence="2">
    <location>
        <begin position="228"/>
        <end position="249"/>
    </location>
</feature>
<feature type="region of interest" description="Disordered" evidence="1">
    <location>
        <begin position="341"/>
        <end position="368"/>
    </location>
</feature>
<keyword evidence="2" id="KW-0472">Membrane</keyword>
<feature type="chain" id="PRO_5012237462" description="Cupredoxin" evidence="3">
    <location>
        <begin position="24"/>
        <end position="368"/>
    </location>
</feature>
<comment type="caution">
    <text evidence="4">The sequence shown here is derived from an EMBL/GenBank/DDBJ whole genome shotgun (WGS) entry which is preliminary data.</text>
</comment>
<feature type="compositionally biased region" description="Low complexity" evidence="1">
    <location>
        <begin position="185"/>
        <end position="204"/>
    </location>
</feature>
<proteinExistence type="predicted"/>
<dbReference type="SUPFAM" id="SSF49503">
    <property type="entry name" value="Cupredoxins"/>
    <property type="match status" value="1"/>
</dbReference>
<dbReference type="PANTHER" id="PTHR34883">
    <property type="entry name" value="SERINE-RICH PROTEIN, PUTATIVE-RELATED-RELATED"/>
    <property type="match status" value="1"/>
</dbReference>
<reference evidence="4 5" key="1">
    <citation type="submission" date="2016-07" db="EMBL/GenBank/DDBJ databases">
        <title>Pervasive Adenine N6-methylation of Active Genes in Fungi.</title>
        <authorList>
            <consortium name="DOE Joint Genome Institute"/>
            <person name="Mondo S.J."/>
            <person name="Dannebaum R.O."/>
            <person name="Kuo R.C."/>
            <person name="Labutti K."/>
            <person name="Haridas S."/>
            <person name="Kuo A."/>
            <person name="Salamov A."/>
            <person name="Ahrendt S.R."/>
            <person name="Lipzen A."/>
            <person name="Sullivan W."/>
            <person name="Andreopoulos W.B."/>
            <person name="Clum A."/>
            <person name="Lindquist E."/>
            <person name="Daum C."/>
            <person name="Ramamoorthy G.K."/>
            <person name="Gryganskyi A."/>
            <person name="Culley D."/>
            <person name="Magnuson J.K."/>
            <person name="James T.Y."/>
            <person name="O'Malley M.A."/>
            <person name="Stajich J.E."/>
            <person name="Spatafora J.W."/>
            <person name="Visel A."/>
            <person name="Grigoriev I.V."/>
        </authorList>
    </citation>
    <scope>NUCLEOTIDE SEQUENCE [LARGE SCALE GENOMIC DNA]</scope>
    <source>
        <strain evidence="4 5">CBS 115471</strain>
    </source>
</reference>
<feature type="signal peptide" evidence="3">
    <location>
        <begin position="1"/>
        <end position="23"/>
    </location>
</feature>
<evidence type="ECO:0000313" key="5">
    <source>
        <dbReference type="Proteomes" id="UP000193144"/>
    </source>
</evidence>
<keyword evidence="3" id="KW-0732">Signal</keyword>
<feature type="region of interest" description="Disordered" evidence="1">
    <location>
        <begin position="178"/>
        <end position="204"/>
    </location>
</feature>
<protein>
    <recommendedName>
        <fullName evidence="6">Cupredoxin</fullName>
    </recommendedName>
</protein>
<evidence type="ECO:0000313" key="4">
    <source>
        <dbReference type="EMBL" id="ORY07680.1"/>
    </source>
</evidence>
<evidence type="ECO:0008006" key="6">
    <source>
        <dbReference type="Google" id="ProtNLM"/>
    </source>
</evidence>
<organism evidence="4 5">
    <name type="scientific">Clohesyomyces aquaticus</name>
    <dbReference type="NCBI Taxonomy" id="1231657"/>
    <lineage>
        <taxon>Eukaryota</taxon>
        <taxon>Fungi</taxon>
        <taxon>Dikarya</taxon>
        <taxon>Ascomycota</taxon>
        <taxon>Pezizomycotina</taxon>
        <taxon>Dothideomycetes</taxon>
        <taxon>Pleosporomycetidae</taxon>
        <taxon>Pleosporales</taxon>
        <taxon>Lindgomycetaceae</taxon>
        <taxon>Clohesyomyces</taxon>
    </lineage>
</organism>
<gene>
    <name evidence="4" type="ORF">BCR34DRAFT_590234</name>
</gene>
<name>A0A1Y1ZBQ2_9PLEO</name>
<dbReference type="AlphaFoldDB" id="A0A1Y1ZBQ2"/>
<dbReference type="STRING" id="1231657.A0A1Y1ZBQ2"/>
<dbReference type="Gene3D" id="2.60.40.420">
    <property type="entry name" value="Cupredoxins - blue copper proteins"/>
    <property type="match status" value="1"/>
</dbReference>
<dbReference type="InterPro" id="IPR052953">
    <property type="entry name" value="Ser-rich/MCO-related"/>
</dbReference>
<evidence type="ECO:0000256" key="2">
    <source>
        <dbReference type="SAM" id="Phobius"/>
    </source>
</evidence>
<feature type="compositionally biased region" description="Basic and acidic residues" evidence="1">
    <location>
        <begin position="359"/>
        <end position="368"/>
    </location>
</feature>
<keyword evidence="2" id="KW-1133">Transmembrane helix</keyword>
<keyword evidence="5" id="KW-1185">Reference proteome</keyword>
<dbReference type="Proteomes" id="UP000193144">
    <property type="component" value="Unassembled WGS sequence"/>
</dbReference>
<sequence length="368" mass="38996">MGFLRRLTTVVVLFTLLVDLVVAQAFASGSAAPTATSSAAQQTHTISVGNGDHKMRPDVTQAEIGDIIEFRFFPVNHSIVRAEYQFPCIPYEMTGKGKVGFFSGFHPVDAILSDPPKWSIKINDTDPIFFYCSAKGSCIDYQMVGVINPNATVSLEVQRQFAKNSSYMLQPGESFPAEGSPLPFTSSSSSASSTSTPTSSSTSSTAAASTAAAAATSSSKSTLGAGPIAGIAVAVVAIIVLAAALFFFIGRSKSLKEVVDRQSVALPAQSPRLMYQHHSYLSPKGGDTMTNPSSRNSAVAMPVSMAYEHPVEYQYMAVDETMHSRSATTSPGMDGRFARTTSPGVPARHPSVLINPDGPQEKDAGYKN</sequence>
<dbReference type="OrthoDB" id="2331100at2759"/>
<dbReference type="EMBL" id="MCFA01000107">
    <property type="protein sequence ID" value="ORY07680.1"/>
    <property type="molecule type" value="Genomic_DNA"/>
</dbReference>
<dbReference type="PANTHER" id="PTHR34883:SF8">
    <property type="entry name" value="EXTRACELLULAR SERINE-RICH PROTEIN (AFU_ORTHOLOGUE AFUA_6G00670)"/>
    <property type="match status" value="1"/>
</dbReference>
<keyword evidence="2" id="KW-0812">Transmembrane</keyword>
<accession>A0A1Y1ZBQ2</accession>